<dbReference type="InterPro" id="IPR022293">
    <property type="entry name" value="Integrating-conj_element"/>
</dbReference>
<keyword evidence="1" id="KW-0732">Signal</keyword>
<dbReference type="RefSeq" id="WP_115330607.1">
    <property type="nucleotide sequence ID" value="NZ_CAAAHP010000001.1"/>
</dbReference>
<protein>
    <submittedName>
        <fullName evidence="2">Bile acid beta-glucosidase</fullName>
    </submittedName>
</protein>
<dbReference type="OrthoDB" id="8442378at2"/>
<gene>
    <name evidence="2" type="ORF">NCTC13316_01026</name>
</gene>
<dbReference type="EMBL" id="UGOD01000001">
    <property type="protein sequence ID" value="STX50937.1"/>
    <property type="molecule type" value="Genomic_DNA"/>
</dbReference>
<feature type="signal peptide" evidence="1">
    <location>
        <begin position="1"/>
        <end position="19"/>
    </location>
</feature>
<evidence type="ECO:0000313" key="3">
    <source>
        <dbReference type="Proteomes" id="UP000254794"/>
    </source>
</evidence>
<keyword evidence="3" id="KW-1185">Reference proteome</keyword>
<reference evidence="2 3" key="1">
    <citation type="submission" date="2018-06" db="EMBL/GenBank/DDBJ databases">
        <authorList>
            <consortium name="Pathogen Informatics"/>
            <person name="Doyle S."/>
        </authorList>
    </citation>
    <scope>NUCLEOTIDE SEQUENCE [LARGE SCALE GENOMIC DNA]</scope>
    <source>
        <strain evidence="2 3">NCTC13316</strain>
    </source>
</reference>
<proteinExistence type="predicted"/>
<dbReference type="Proteomes" id="UP000254794">
    <property type="component" value="Unassembled WGS sequence"/>
</dbReference>
<evidence type="ECO:0000256" key="1">
    <source>
        <dbReference type="SAM" id="SignalP"/>
    </source>
</evidence>
<feature type="chain" id="PRO_5016945336" evidence="1">
    <location>
        <begin position="20"/>
        <end position="279"/>
    </location>
</feature>
<dbReference type="AlphaFoldDB" id="A0A378JIQ5"/>
<sequence length="279" mass="31435">MTKNILLPLLWIIAQAAQAELLIPGISSQNLNPLATQDQTLARAGLTSNQDDITSDQNLNELVLNPKQIHEAKVWGLTIEEEKRYVFLMQNRSQFYYKGLRLNPLDILGLNARNETERNHFAELAAAQEAQKVAKNIAWNNAFYKAYNKLFANISVVGDFDPTPYSPYAHKPVQLSPGEMLYLFIKPDDPVVSIILSIVDAINSTPNTYLHIMLLESDDIAIQLWANQHQLSQQLVNNGRITLNHGDLHFQSLQIKNKLTPLLILAKDGKSNIVDLGRF</sequence>
<dbReference type="NCBIfam" id="TIGR03759">
    <property type="entry name" value="conj_TIGR03759"/>
    <property type="match status" value="1"/>
</dbReference>
<organism evidence="2 3">
    <name type="scientific">Legionella busanensis</name>
    <dbReference type="NCBI Taxonomy" id="190655"/>
    <lineage>
        <taxon>Bacteria</taxon>
        <taxon>Pseudomonadati</taxon>
        <taxon>Pseudomonadota</taxon>
        <taxon>Gammaproteobacteria</taxon>
        <taxon>Legionellales</taxon>
        <taxon>Legionellaceae</taxon>
        <taxon>Legionella</taxon>
    </lineage>
</organism>
<name>A0A378JIQ5_9GAMM</name>
<evidence type="ECO:0000313" key="2">
    <source>
        <dbReference type="EMBL" id="STX50937.1"/>
    </source>
</evidence>
<accession>A0A378JIQ5</accession>